<dbReference type="Proteomes" id="UP001165378">
    <property type="component" value="Unassembled WGS sequence"/>
</dbReference>
<dbReference type="PANTHER" id="PTHR43731">
    <property type="entry name" value="RHOMBOID PROTEASE"/>
    <property type="match status" value="1"/>
</dbReference>
<evidence type="ECO:0000313" key="8">
    <source>
        <dbReference type="EMBL" id="MCF2529523.1"/>
    </source>
</evidence>
<dbReference type="Pfam" id="PF01694">
    <property type="entry name" value="Rhomboid"/>
    <property type="match status" value="1"/>
</dbReference>
<comment type="subcellular location">
    <subcellularLocation>
        <location evidence="1">Membrane</location>
        <topology evidence="1">Multi-pass membrane protein</topology>
    </subcellularLocation>
</comment>
<feature type="compositionally biased region" description="Basic and acidic residues" evidence="5">
    <location>
        <begin position="214"/>
        <end position="224"/>
    </location>
</feature>
<evidence type="ECO:0000256" key="1">
    <source>
        <dbReference type="ARBA" id="ARBA00004141"/>
    </source>
</evidence>
<dbReference type="PANTHER" id="PTHR43731:SF9">
    <property type="entry name" value="SLR1461 PROTEIN"/>
    <property type="match status" value="1"/>
</dbReference>
<keyword evidence="2 6" id="KW-0812">Transmembrane</keyword>
<proteinExistence type="predicted"/>
<feature type="transmembrane region" description="Helical" evidence="6">
    <location>
        <begin position="117"/>
        <end position="138"/>
    </location>
</feature>
<dbReference type="Gene3D" id="1.20.1540.10">
    <property type="entry name" value="Rhomboid-like"/>
    <property type="match status" value="1"/>
</dbReference>
<evidence type="ECO:0000256" key="3">
    <source>
        <dbReference type="ARBA" id="ARBA00022989"/>
    </source>
</evidence>
<dbReference type="InterPro" id="IPR022764">
    <property type="entry name" value="Peptidase_S54_rhomboid_dom"/>
</dbReference>
<dbReference type="SUPFAM" id="SSF144091">
    <property type="entry name" value="Rhomboid-like"/>
    <property type="match status" value="1"/>
</dbReference>
<evidence type="ECO:0000256" key="2">
    <source>
        <dbReference type="ARBA" id="ARBA00022692"/>
    </source>
</evidence>
<dbReference type="AlphaFoldDB" id="A0AA41Q0X5"/>
<dbReference type="GO" id="GO:0016020">
    <property type="term" value="C:membrane"/>
    <property type="evidence" value="ECO:0007669"/>
    <property type="project" value="UniProtKB-SubCell"/>
</dbReference>
<feature type="transmembrane region" description="Helical" evidence="6">
    <location>
        <begin position="145"/>
        <end position="164"/>
    </location>
</feature>
<evidence type="ECO:0000313" key="9">
    <source>
        <dbReference type="Proteomes" id="UP001165378"/>
    </source>
</evidence>
<keyword evidence="9" id="KW-1185">Reference proteome</keyword>
<dbReference type="InterPro" id="IPR035952">
    <property type="entry name" value="Rhomboid-like_sf"/>
</dbReference>
<feature type="transmembrane region" description="Helical" evidence="6">
    <location>
        <begin position="170"/>
        <end position="189"/>
    </location>
</feature>
<evidence type="ECO:0000259" key="7">
    <source>
        <dbReference type="Pfam" id="PF01694"/>
    </source>
</evidence>
<name>A0AA41Q0X5_9ACTN</name>
<feature type="compositionally biased region" description="Low complexity" evidence="5">
    <location>
        <begin position="197"/>
        <end position="213"/>
    </location>
</feature>
<dbReference type="GO" id="GO:0004252">
    <property type="term" value="F:serine-type endopeptidase activity"/>
    <property type="evidence" value="ECO:0007669"/>
    <property type="project" value="InterPro"/>
</dbReference>
<dbReference type="EMBL" id="JAKFHA010000011">
    <property type="protein sequence ID" value="MCF2529523.1"/>
    <property type="molecule type" value="Genomic_DNA"/>
</dbReference>
<dbReference type="InterPro" id="IPR050925">
    <property type="entry name" value="Rhomboid_protease_S54"/>
</dbReference>
<feature type="region of interest" description="Disordered" evidence="5">
    <location>
        <begin position="195"/>
        <end position="224"/>
    </location>
</feature>
<reference evidence="8" key="1">
    <citation type="submission" date="2022-01" db="EMBL/GenBank/DDBJ databases">
        <title>Genome-Based Taxonomic Classification of the Phylum Actinobacteria.</title>
        <authorList>
            <person name="Gao Y."/>
        </authorList>
    </citation>
    <scope>NUCLEOTIDE SEQUENCE</scope>
    <source>
        <strain evidence="8">KLBMP 8922</strain>
    </source>
</reference>
<dbReference type="RefSeq" id="WP_235053841.1">
    <property type="nucleotide sequence ID" value="NZ_JAKFHA010000011.1"/>
</dbReference>
<feature type="transmembrane region" description="Helical" evidence="6">
    <location>
        <begin position="93"/>
        <end position="111"/>
    </location>
</feature>
<keyword evidence="4 6" id="KW-0472">Membrane</keyword>
<feature type="transmembrane region" description="Helical" evidence="6">
    <location>
        <begin position="12"/>
        <end position="33"/>
    </location>
</feature>
<organism evidence="8 9">
    <name type="scientific">Yinghuangia soli</name>
    <dbReference type="NCBI Taxonomy" id="2908204"/>
    <lineage>
        <taxon>Bacteria</taxon>
        <taxon>Bacillati</taxon>
        <taxon>Actinomycetota</taxon>
        <taxon>Actinomycetes</taxon>
        <taxon>Kitasatosporales</taxon>
        <taxon>Streptomycetaceae</taxon>
        <taxon>Yinghuangia</taxon>
    </lineage>
</organism>
<evidence type="ECO:0000256" key="5">
    <source>
        <dbReference type="SAM" id="MobiDB-lite"/>
    </source>
</evidence>
<protein>
    <submittedName>
        <fullName evidence="8">Rhomboid family intramembrane serine protease</fullName>
    </submittedName>
</protein>
<sequence length="224" mass="23677">MSPLPSPVPFRGLTTAFATIAALLAVMWALQFWNLATGDSLLQHGITPRDTGELWPDLFTAQFLHTGFPHLIANTLGLAVLGFLAATRGAGRFAWVSLVIMVVGGLGIWLASPSGSITVGASGLVFGYFGYLLVRGFFDRRIRDVLLAFVLTAIFGWSMLWGALPTASGVSWQAHLGGFAGGVAAAYLFRRRPDAPARPSGGTPRAAAAGPRPLSEELKDLGLL</sequence>
<feature type="domain" description="Peptidase S54 rhomboid" evidence="7">
    <location>
        <begin position="53"/>
        <end position="191"/>
    </location>
</feature>
<evidence type="ECO:0000256" key="6">
    <source>
        <dbReference type="SAM" id="Phobius"/>
    </source>
</evidence>
<evidence type="ECO:0000256" key="4">
    <source>
        <dbReference type="ARBA" id="ARBA00023136"/>
    </source>
</evidence>
<gene>
    <name evidence="8" type="ORF">LZ495_20205</name>
</gene>
<dbReference type="GO" id="GO:0006508">
    <property type="term" value="P:proteolysis"/>
    <property type="evidence" value="ECO:0007669"/>
    <property type="project" value="UniProtKB-KW"/>
</dbReference>
<accession>A0AA41Q0X5</accession>
<comment type="caution">
    <text evidence="8">The sequence shown here is derived from an EMBL/GenBank/DDBJ whole genome shotgun (WGS) entry which is preliminary data.</text>
</comment>
<feature type="transmembrane region" description="Helical" evidence="6">
    <location>
        <begin position="67"/>
        <end position="86"/>
    </location>
</feature>
<keyword evidence="3 6" id="KW-1133">Transmembrane helix</keyword>
<keyword evidence="8" id="KW-0378">Hydrolase</keyword>
<keyword evidence="8" id="KW-0645">Protease</keyword>